<sequence>MTDNSIHAPNAGSPPAYTSEQEIKFFRYNFFLRDRNREIPITAESDPAPWGSLAGQHGFLIQLPLWVRTTSVLVNRVSTVVVIPTAISSTVPVREPVAATTHVPM</sequence>
<evidence type="ECO:0000313" key="1">
    <source>
        <dbReference type="EMBL" id="KZP08241.1"/>
    </source>
</evidence>
<evidence type="ECO:0000313" key="2">
    <source>
        <dbReference type="Proteomes" id="UP000076532"/>
    </source>
</evidence>
<keyword evidence="2" id="KW-1185">Reference proteome</keyword>
<proteinExistence type="predicted"/>
<reference evidence="1 2" key="1">
    <citation type="journal article" date="2016" name="Mol. Biol. Evol.">
        <title>Comparative Genomics of Early-Diverging Mushroom-Forming Fungi Provides Insights into the Origins of Lignocellulose Decay Capabilities.</title>
        <authorList>
            <person name="Nagy L.G."/>
            <person name="Riley R."/>
            <person name="Tritt A."/>
            <person name="Adam C."/>
            <person name="Daum C."/>
            <person name="Floudas D."/>
            <person name="Sun H."/>
            <person name="Yadav J.S."/>
            <person name="Pangilinan J."/>
            <person name="Larsson K.H."/>
            <person name="Matsuura K."/>
            <person name="Barry K."/>
            <person name="Labutti K."/>
            <person name="Kuo R."/>
            <person name="Ohm R.A."/>
            <person name="Bhattacharya S.S."/>
            <person name="Shirouzu T."/>
            <person name="Yoshinaga Y."/>
            <person name="Martin F.M."/>
            <person name="Grigoriev I.V."/>
            <person name="Hibbett D.S."/>
        </authorList>
    </citation>
    <scope>NUCLEOTIDE SEQUENCE [LARGE SCALE GENOMIC DNA]</scope>
    <source>
        <strain evidence="1 2">CBS 109695</strain>
    </source>
</reference>
<dbReference type="AlphaFoldDB" id="A0A165X617"/>
<dbReference type="Proteomes" id="UP000076532">
    <property type="component" value="Unassembled WGS sequence"/>
</dbReference>
<accession>A0A165X617</accession>
<gene>
    <name evidence="1" type="ORF">FIBSPDRAFT_964976</name>
</gene>
<organism evidence="1 2">
    <name type="scientific">Athelia psychrophila</name>
    <dbReference type="NCBI Taxonomy" id="1759441"/>
    <lineage>
        <taxon>Eukaryota</taxon>
        <taxon>Fungi</taxon>
        <taxon>Dikarya</taxon>
        <taxon>Basidiomycota</taxon>
        <taxon>Agaricomycotina</taxon>
        <taxon>Agaricomycetes</taxon>
        <taxon>Agaricomycetidae</taxon>
        <taxon>Atheliales</taxon>
        <taxon>Atheliaceae</taxon>
        <taxon>Athelia</taxon>
    </lineage>
</organism>
<name>A0A165X617_9AGAM</name>
<protein>
    <submittedName>
        <fullName evidence="1">Uncharacterized protein</fullName>
    </submittedName>
</protein>
<dbReference type="EMBL" id="KV417727">
    <property type="protein sequence ID" value="KZP08241.1"/>
    <property type="molecule type" value="Genomic_DNA"/>
</dbReference>